<evidence type="ECO:0000256" key="8">
    <source>
        <dbReference type="ARBA" id="ARBA00022786"/>
    </source>
</evidence>
<evidence type="ECO:0000256" key="7">
    <source>
        <dbReference type="ARBA" id="ARBA00022771"/>
    </source>
</evidence>
<comment type="pathway">
    <text evidence="2">Protein modification; protein ubiquitination.</text>
</comment>
<organism evidence="13 14">
    <name type="scientific">Castilleja foliolosa</name>
    <dbReference type="NCBI Taxonomy" id="1961234"/>
    <lineage>
        <taxon>Eukaryota</taxon>
        <taxon>Viridiplantae</taxon>
        <taxon>Streptophyta</taxon>
        <taxon>Embryophyta</taxon>
        <taxon>Tracheophyta</taxon>
        <taxon>Spermatophyta</taxon>
        <taxon>Magnoliopsida</taxon>
        <taxon>eudicotyledons</taxon>
        <taxon>Gunneridae</taxon>
        <taxon>Pentapetalae</taxon>
        <taxon>asterids</taxon>
        <taxon>lamiids</taxon>
        <taxon>Lamiales</taxon>
        <taxon>Orobanchaceae</taxon>
        <taxon>Pedicularideae</taxon>
        <taxon>Castillejinae</taxon>
        <taxon>Castilleja</taxon>
    </lineage>
</organism>
<name>A0ABD3DYN4_9LAMI</name>
<evidence type="ECO:0000256" key="9">
    <source>
        <dbReference type="ARBA" id="ARBA00022833"/>
    </source>
</evidence>
<dbReference type="AlphaFoldDB" id="A0ABD3DYN4"/>
<dbReference type="InterPro" id="IPR012337">
    <property type="entry name" value="RNaseH-like_sf"/>
</dbReference>
<dbReference type="EMBL" id="JAVIJP010000009">
    <property type="protein sequence ID" value="KAL3647360.1"/>
    <property type="molecule type" value="Genomic_DNA"/>
</dbReference>
<dbReference type="GO" id="GO:0008270">
    <property type="term" value="F:zinc ion binding"/>
    <property type="evidence" value="ECO:0007669"/>
    <property type="project" value="UniProtKB-KW"/>
</dbReference>
<dbReference type="Pfam" id="PF13456">
    <property type="entry name" value="RVT_3"/>
    <property type="match status" value="1"/>
</dbReference>
<dbReference type="Gene3D" id="3.30.420.10">
    <property type="entry name" value="Ribonuclease H-like superfamily/Ribonuclease H"/>
    <property type="match status" value="1"/>
</dbReference>
<keyword evidence="6" id="KW-0677">Repeat</keyword>
<dbReference type="CDD" id="cd06222">
    <property type="entry name" value="RNase_H_like"/>
    <property type="match status" value="1"/>
</dbReference>
<evidence type="ECO:0000259" key="12">
    <source>
        <dbReference type="PROSITE" id="PS50089"/>
    </source>
</evidence>
<comment type="catalytic activity">
    <reaction evidence="1">
        <text>S-ubiquitinyl-[E2 ubiquitin-conjugating enzyme]-L-cysteine + [acceptor protein]-L-lysine = [E2 ubiquitin-conjugating enzyme]-L-cysteine + N(6)-ubiquitinyl-[acceptor protein]-L-lysine.</text>
        <dbReference type="EC" id="2.3.2.27"/>
    </reaction>
</comment>
<dbReference type="GO" id="GO:0061630">
    <property type="term" value="F:ubiquitin protein ligase activity"/>
    <property type="evidence" value="ECO:0007669"/>
    <property type="project" value="UniProtKB-EC"/>
</dbReference>
<accession>A0ABD3DYN4</accession>
<evidence type="ECO:0000256" key="6">
    <source>
        <dbReference type="ARBA" id="ARBA00022737"/>
    </source>
</evidence>
<dbReference type="SUPFAM" id="SSF53098">
    <property type="entry name" value="Ribonuclease H-like"/>
    <property type="match status" value="1"/>
</dbReference>
<evidence type="ECO:0000313" key="13">
    <source>
        <dbReference type="EMBL" id="KAL3647360.1"/>
    </source>
</evidence>
<dbReference type="PANTHER" id="PTHR47723">
    <property type="entry name" value="OS05G0353850 PROTEIN"/>
    <property type="match status" value="1"/>
</dbReference>
<evidence type="ECO:0000313" key="14">
    <source>
        <dbReference type="Proteomes" id="UP001632038"/>
    </source>
</evidence>
<dbReference type="SUPFAM" id="SSF57850">
    <property type="entry name" value="RING/U-box"/>
    <property type="match status" value="1"/>
</dbReference>
<evidence type="ECO:0000256" key="5">
    <source>
        <dbReference type="ARBA" id="ARBA00022723"/>
    </source>
</evidence>
<dbReference type="InterPro" id="IPR013083">
    <property type="entry name" value="Znf_RING/FYVE/PHD"/>
</dbReference>
<evidence type="ECO:0000256" key="2">
    <source>
        <dbReference type="ARBA" id="ARBA00004906"/>
    </source>
</evidence>
<keyword evidence="4" id="KW-0808">Transferase</keyword>
<dbReference type="InterPro" id="IPR002156">
    <property type="entry name" value="RNaseH_domain"/>
</dbReference>
<dbReference type="InterPro" id="IPR044730">
    <property type="entry name" value="RNase_H-like_dom_plant"/>
</dbReference>
<dbReference type="Pfam" id="PF24921">
    <property type="entry name" value="RING_XB3-XBAT31"/>
    <property type="match status" value="1"/>
</dbReference>
<dbReference type="Gene3D" id="3.30.40.10">
    <property type="entry name" value="Zinc/RING finger domain, C3HC4 (zinc finger)"/>
    <property type="match status" value="1"/>
</dbReference>
<evidence type="ECO:0000256" key="4">
    <source>
        <dbReference type="ARBA" id="ARBA00022679"/>
    </source>
</evidence>
<dbReference type="Proteomes" id="UP001632038">
    <property type="component" value="Unassembled WGS sequence"/>
</dbReference>
<dbReference type="PANTHER" id="PTHR47723:SF19">
    <property type="entry name" value="POLYNUCLEOTIDYL TRANSFERASE, RIBONUCLEASE H-LIKE SUPERFAMILY PROTEIN"/>
    <property type="match status" value="1"/>
</dbReference>
<keyword evidence="9" id="KW-0862">Zinc</keyword>
<dbReference type="InterPro" id="IPR001841">
    <property type="entry name" value="Znf_RING"/>
</dbReference>
<keyword evidence="10" id="KW-0040">ANK repeat</keyword>
<dbReference type="PROSITE" id="PS50089">
    <property type="entry name" value="ZF_RING_2"/>
    <property type="match status" value="1"/>
</dbReference>
<feature type="domain" description="RING-type" evidence="12">
    <location>
        <begin position="209"/>
        <end position="259"/>
    </location>
</feature>
<dbReference type="EC" id="2.3.2.27" evidence="3"/>
<keyword evidence="7 11" id="KW-0863">Zinc-finger</keyword>
<keyword evidence="8" id="KW-0833">Ubl conjugation pathway</keyword>
<sequence length="400" mass="43450">MGYICRCGCCFDKQGPYDAHLLTCKYVNWHLPPIGWFKINTDGSCKHENPTDKHPKGLCGGGGIVRDELGDVKAAFYDYFRMGDPTLAELSALYRSLSIVLQAKIKKAIIELDCLILIDAIDISLKKSILLARGASRLSLNCKGWLPLEVARMFGCHWLEPILDPNYDLPTTVFPPSSYLSLPLTSILNIAKTVGLQCSAIASEDADICSVCLERSCTVAAEGCAHELCVRCALYLCLTSNIPSESLTPPGSIPCPLCRHGILSFLKLPGSSAMEIKLPLSLTLCTPCMLHTRDQDTSETATSPDTRKGKCSDSISSDIICPVTCSLFPFVAIPLCTCNEGPCPNFDSGESECPDGCSQSLSNEPGKMDGMRLDKTTCSSMFWGRRSCSRENQCNAEINA</sequence>
<evidence type="ECO:0000256" key="3">
    <source>
        <dbReference type="ARBA" id="ARBA00012483"/>
    </source>
</evidence>
<evidence type="ECO:0000256" key="11">
    <source>
        <dbReference type="PROSITE-ProRule" id="PRU00175"/>
    </source>
</evidence>
<proteinExistence type="predicted"/>
<evidence type="ECO:0000256" key="1">
    <source>
        <dbReference type="ARBA" id="ARBA00000900"/>
    </source>
</evidence>
<keyword evidence="5" id="KW-0479">Metal-binding</keyword>
<comment type="caution">
    <text evidence="13">The sequence shown here is derived from an EMBL/GenBank/DDBJ whole genome shotgun (WGS) entry which is preliminary data.</text>
</comment>
<keyword evidence="14" id="KW-1185">Reference proteome</keyword>
<evidence type="ECO:0000256" key="10">
    <source>
        <dbReference type="ARBA" id="ARBA00023043"/>
    </source>
</evidence>
<dbReference type="InterPro" id="IPR056760">
    <property type="entry name" value="RING_XB3-like"/>
</dbReference>
<dbReference type="InterPro" id="IPR036397">
    <property type="entry name" value="RNaseH_sf"/>
</dbReference>
<dbReference type="PROSITE" id="PS00518">
    <property type="entry name" value="ZF_RING_1"/>
    <property type="match status" value="1"/>
</dbReference>
<gene>
    <name evidence="13" type="ORF">CASFOL_008328</name>
</gene>
<dbReference type="InterPro" id="IPR053151">
    <property type="entry name" value="RNase_H-like"/>
</dbReference>
<protein>
    <recommendedName>
        <fullName evidence="3">RING-type E3 ubiquitin transferase</fullName>
        <ecNumber evidence="3">2.3.2.27</ecNumber>
    </recommendedName>
</protein>
<dbReference type="InterPro" id="IPR017907">
    <property type="entry name" value="Znf_RING_CS"/>
</dbReference>
<reference evidence="14" key="1">
    <citation type="journal article" date="2024" name="IScience">
        <title>Strigolactones Initiate the Formation of Haustorium-like Structures in Castilleja.</title>
        <authorList>
            <person name="Buerger M."/>
            <person name="Peterson D."/>
            <person name="Chory J."/>
        </authorList>
    </citation>
    <scope>NUCLEOTIDE SEQUENCE [LARGE SCALE GENOMIC DNA]</scope>
</reference>